<dbReference type="SUPFAM" id="SSF46785">
    <property type="entry name" value="Winged helix' DNA-binding domain"/>
    <property type="match status" value="1"/>
</dbReference>
<dbReference type="SMART" id="SM00420">
    <property type="entry name" value="HTH_DEOR"/>
    <property type="match status" value="1"/>
</dbReference>
<dbReference type="InterPro" id="IPR018356">
    <property type="entry name" value="Tscrpt_reg_HTH_DeoR_CS"/>
</dbReference>
<dbReference type="Gene3D" id="3.40.50.1360">
    <property type="match status" value="1"/>
</dbReference>
<dbReference type="InterPro" id="IPR050313">
    <property type="entry name" value="Carb_Metab_HTH_regulators"/>
</dbReference>
<keyword evidence="1" id="KW-0805">Transcription regulation</keyword>
<dbReference type="PRINTS" id="PR00037">
    <property type="entry name" value="HTHLACR"/>
</dbReference>
<proteinExistence type="predicted"/>
<evidence type="ECO:0000313" key="6">
    <source>
        <dbReference type="EMBL" id="MDY0871000.1"/>
    </source>
</evidence>
<gene>
    <name evidence="6" type="ORF">SMD31_03670</name>
</gene>
<dbReference type="SMART" id="SM01134">
    <property type="entry name" value="DeoRC"/>
    <property type="match status" value="1"/>
</dbReference>
<dbReference type="GO" id="GO:0003677">
    <property type="term" value="F:DNA binding"/>
    <property type="evidence" value="ECO:0007669"/>
    <property type="project" value="UniProtKB-KW"/>
</dbReference>
<feature type="transmembrane region" description="Helical" evidence="4">
    <location>
        <begin position="12"/>
        <end position="32"/>
    </location>
</feature>
<dbReference type="InterPro" id="IPR014036">
    <property type="entry name" value="DeoR-like_C"/>
</dbReference>
<sequence>MKIDRSQAIRQFLFSNGASSITAIAAAVGASVPTLRRDLVALEGQGVVVRTHGGARLADQFEVEVAFEQREAHALPAKRAIGDVAYDMLQPGSSIFLDSGTTVLQLARRIRLNPLPLNVFTNCLPAAQMLIDVAGVKMTLLGGQLRKENSSVVGPLAEEMLDRLWFKQLFLGAGAIADDCFLSSIDESEARLNAVMLSRAEQRVLLADSGKFGQRLTYRVASLSDMHEVVTDDAISAEWAERVETAGARLHRAGRLDEDVG</sequence>
<reference evidence="6 7" key="1">
    <citation type="journal article" date="2013" name="Antonie Van Leeuwenhoek">
        <title>Dongia rigui sp. nov., isolated from freshwater of a large wetland in Korea.</title>
        <authorList>
            <person name="Baik K.S."/>
            <person name="Hwang Y.M."/>
            <person name="Choi J.S."/>
            <person name="Kwon J."/>
            <person name="Seong C.N."/>
        </authorList>
    </citation>
    <scope>NUCLEOTIDE SEQUENCE [LARGE SCALE GENOMIC DNA]</scope>
    <source>
        <strain evidence="6 7">04SU4-P</strain>
    </source>
</reference>
<keyword evidence="7" id="KW-1185">Reference proteome</keyword>
<dbReference type="PANTHER" id="PTHR30363:SF44">
    <property type="entry name" value="AGA OPERON TRANSCRIPTIONAL REPRESSOR-RELATED"/>
    <property type="match status" value="1"/>
</dbReference>
<keyword evidence="3" id="KW-0804">Transcription</keyword>
<keyword evidence="4" id="KW-0472">Membrane</keyword>
<dbReference type="InterPro" id="IPR036390">
    <property type="entry name" value="WH_DNA-bd_sf"/>
</dbReference>
<dbReference type="RefSeq" id="WP_320499369.1">
    <property type="nucleotide sequence ID" value="NZ_JAXCLX010000001.1"/>
</dbReference>
<evidence type="ECO:0000313" key="7">
    <source>
        <dbReference type="Proteomes" id="UP001271769"/>
    </source>
</evidence>
<dbReference type="Proteomes" id="UP001271769">
    <property type="component" value="Unassembled WGS sequence"/>
</dbReference>
<dbReference type="PROSITE" id="PS51000">
    <property type="entry name" value="HTH_DEOR_2"/>
    <property type="match status" value="1"/>
</dbReference>
<comment type="caution">
    <text evidence="6">The sequence shown here is derived from an EMBL/GenBank/DDBJ whole genome shotgun (WGS) entry which is preliminary data.</text>
</comment>
<dbReference type="Pfam" id="PF08220">
    <property type="entry name" value="HTH_DeoR"/>
    <property type="match status" value="1"/>
</dbReference>
<dbReference type="PROSITE" id="PS00894">
    <property type="entry name" value="HTH_DEOR_1"/>
    <property type="match status" value="1"/>
</dbReference>
<feature type="domain" description="HTH deoR-type" evidence="5">
    <location>
        <begin position="2"/>
        <end position="57"/>
    </location>
</feature>
<dbReference type="EMBL" id="JAXCLX010000001">
    <property type="protein sequence ID" value="MDY0871000.1"/>
    <property type="molecule type" value="Genomic_DNA"/>
</dbReference>
<keyword evidence="4" id="KW-1133">Transmembrane helix</keyword>
<keyword evidence="2 6" id="KW-0238">DNA-binding</keyword>
<dbReference type="InterPro" id="IPR001034">
    <property type="entry name" value="DeoR_HTH"/>
</dbReference>
<evidence type="ECO:0000256" key="2">
    <source>
        <dbReference type="ARBA" id="ARBA00023125"/>
    </source>
</evidence>
<name>A0ABU5DUN2_9PROT</name>
<evidence type="ECO:0000256" key="4">
    <source>
        <dbReference type="SAM" id="Phobius"/>
    </source>
</evidence>
<protein>
    <submittedName>
        <fullName evidence="6">DeoR/GlpR family DNA-binding transcription regulator</fullName>
    </submittedName>
</protein>
<evidence type="ECO:0000256" key="1">
    <source>
        <dbReference type="ARBA" id="ARBA00023015"/>
    </source>
</evidence>
<dbReference type="PANTHER" id="PTHR30363">
    <property type="entry name" value="HTH-TYPE TRANSCRIPTIONAL REGULATOR SRLR-RELATED"/>
    <property type="match status" value="1"/>
</dbReference>
<dbReference type="InterPro" id="IPR037171">
    <property type="entry name" value="NagB/RpiA_transferase-like"/>
</dbReference>
<dbReference type="Pfam" id="PF00455">
    <property type="entry name" value="DeoRC"/>
    <property type="match status" value="1"/>
</dbReference>
<organism evidence="6 7">
    <name type="scientific">Dongia rigui</name>
    <dbReference type="NCBI Taxonomy" id="940149"/>
    <lineage>
        <taxon>Bacteria</taxon>
        <taxon>Pseudomonadati</taxon>
        <taxon>Pseudomonadota</taxon>
        <taxon>Alphaproteobacteria</taxon>
        <taxon>Rhodospirillales</taxon>
        <taxon>Dongiaceae</taxon>
        <taxon>Dongia</taxon>
    </lineage>
</organism>
<accession>A0ABU5DUN2</accession>
<keyword evidence="4" id="KW-0812">Transmembrane</keyword>
<dbReference type="SUPFAM" id="SSF100950">
    <property type="entry name" value="NagB/RpiA/CoA transferase-like"/>
    <property type="match status" value="1"/>
</dbReference>
<evidence type="ECO:0000256" key="3">
    <source>
        <dbReference type="ARBA" id="ARBA00023163"/>
    </source>
</evidence>
<evidence type="ECO:0000259" key="5">
    <source>
        <dbReference type="PROSITE" id="PS51000"/>
    </source>
</evidence>